<name>A0A6N7LRI1_9GAMM</name>
<evidence type="ECO:0000256" key="5">
    <source>
        <dbReference type="ARBA" id="ARBA00048542"/>
    </source>
</evidence>
<evidence type="ECO:0000256" key="6">
    <source>
        <dbReference type="HAMAP-Rule" id="MF_01216"/>
    </source>
</evidence>
<dbReference type="InterPro" id="IPR003680">
    <property type="entry name" value="Flavodoxin_fold"/>
</dbReference>
<dbReference type="HAMAP" id="MF_01216">
    <property type="entry name" value="Azoreductase_type1"/>
    <property type="match status" value="1"/>
</dbReference>
<dbReference type="SUPFAM" id="SSF52218">
    <property type="entry name" value="Flavoproteins"/>
    <property type="match status" value="1"/>
</dbReference>
<comment type="similarity">
    <text evidence="6">Belongs to the azoreductase type 1 family.</text>
</comment>
<dbReference type="InterPro" id="IPR029039">
    <property type="entry name" value="Flavoprotein-like_sf"/>
</dbReference>
<dbReference type="GO" id="GO:0016655">
    <property type="term" value="F:oxidoreductase activity, acting on NAD(P)H, quinone or similar compound as acceptor"/>
    <property type="evidence" value="ECO:0007669"/>
    <property type="project" value="InterPro"/>
</dbReference>
<keyword evidence="1 6" id="KW-0285">Flavoprotein</keyword>
<dbReference type="Proteomes" id="UP000469421">
    <property type="component" value="Unassembled WGS sequence"/>
</dbReference>
<feature type="domain" description="Flavodoxin-like fold" evidence="7">
    <location>
        <begin position="33"/>
        <end position="221"/>
    </location>
</feature>
<evidence type="ECO:0000256" key="4">
    <source>
        <dbReference type="ARBA" id="ARBA00023027"/>
    </source>
</evidence>
<evidence type="ECO:0000313" key="8">
    <source>
        <dbReference type="EMBL" id="MQX53007.1"/>
    </source>
</evidence>
<evidence type="ECO:0000313" key="9">
    <source>
        <dbReference type="Proteomes" id="UP000469421"/>
    </source>
</evidence>
<comment type="catalytic activity">
    <reaction evidence="5">
        <text>N,N-dimethyl-1,4-phenylenediamine + anthranilate + 2 NAD(+) = 2-(4-dimethylaminophenyl)diazenylbenzoate + 2 NADH + 2 H(+)</text>
        <dbReference type="Rhea" id="RHEA:55872"/>
        <dbReference type="ChEBI" id="CHEBI:15378"/>
        <dbReference type="ChEBI" id="CHEBI:15783"/>
        <dbReference type="ChEBI" id="CHEBI:16567"/>
        <dbReference type="ChEBI" id="CHEBI:57540"/>
        <dbReference type="ChEBI" id="CHEBI:57945"/>
        <dbReference type="ChEBI" id="CHEBI:71579"/>
        <dbReference type="EC" id="1.7.1.17"/>
    </reaction>
    <physiologicalReaction direction="right-to-left" evidence="5">
        <dbReference type="Rhea" id="RHEA:55874"/>
    </physiologicalReaction>
</comment>
<comment type="catalytic activity">
    <reaction evidence="6">
        <text>2 a quinone + NADH + H(+) = 2 a 1,4-benzosemiquinone + NAD(+)</text>
        <dbReference type="Rhea" id="RHEA:65952"/>
        <dbReference type="ChEBI" id="CHEBI:15378"/>
        <dbReference type="ChEBI" id="CHEBI:57540"/>
        <dbReference type="ChEBI" id="CHEBI:57945"/>
        <dbReference type="ChEBI" id="CHEBI:132124"/>
        <dbReference type="ChEBI" id="CHEBI:134225"/>
    </reaction>
</comment>
<dbReference type="AlphaFoldDB" id="A0A6N7LRI1"/>
<organism evidence="8 9">
    <name type="scientific">Alcanivorax sediminis</name>
    <dbReference type="NCBI Taxonomy" id="2663008"/>
    <lineage>
        <taxon>Bacteria</taxon>
        <taxon>Pseudomonadati</taxon>
        <taxon>Pseudomonadota</taxon>
        <taxon>Gammaproteobacteria</taxon>
        <taxon>Oceanospirillales</taxon>
        <taxon>Alcanivoracaceae</taxon>
        <taxon>Alcanivorax</taxon>
    </lineage>
</organism>
<dbReference type="Pfam" id="PF02525">
    <property type="entry name" value="Flavodoxin_2"/>
    <property type="match status" value="1"/>
</dbReference>
<comment type="function">
    <text evidence="6">Quinone reductase that provides resistance to thiol-specific stress caused by electrophilic quinones.</text>
</comment>
<gene>
    <name evidence="6" type="primary">azoR</name>
    <name evidence="8" type="ORF">GFN93_07070</name>
</gene>
<dbReference type="EMBL" id="WIRE01000001">
    <property type="protein sequence ID" value="MQX53007.1"/>
    <property type="molecule type" value="Genomic_DNA"/>
</dbReference>
<feature type="binding site" evidence="6">
    <location>
        <position position="40"/>
    </location>
    <ligand>
        <name>FMN</name>
        <dbReference type="ChEBI" id="CHEBI:58210"/>
    </ligand>
</feature>
<feature type="binding site" evidence="6">
    <location>
        <begin position="166"/>
        <end position="169"/>
    </location>
    <ligand>
        <name>FMN</name>
        <dbReference type="ChEBI" id="CHEBI:58210"/>
    </ligand>
</feature>
<evidence type="ECO:0000256" key="3">
    <source>
        <dbReference type="ARBA" id="ARBA00023002"/>
    </source>
</evidence>
<dbReference type="Gene3D" id="3.40.50.360">
    <property type="match status" value="1"/>
</dbReference>
<keyword evidence="2 6" id="KW-0288">FMN</keyword>
<feature type="binding site" evidence="6">
    <location>
        <begin position="46"/>
        <end position="48"/>
    </location>
    <ligand>
        <name>FMN</name>
        <dbReference type="ChEBI" id="CHEBI:58210"/>
    </ligand>
</feature>
<dbReference type="InterPro" id="IPR023048">
    <property type="entry name" value="NADH:quinone_OxRdtase_FMN_depd"/>
</dbReference>
<evidence type="ECO:0000259" key="7">
    <source>
        <dbReference type="Pfam" id="PF02525"/>
    </source>
</evidence>
<dbReference type="InterPro" id="IPR050104">
    <property type="entry name" value="FMN-dep_NADH:Q_OxRdtase_AzoR1"/>
</dbReference>
<dbReference type="PANTHER" id="PTHR43741:SF4">
    <property type="entry name" value="FMN-DEPENDENT NADH:QUINONE OXIDOREDUCTASE"/>
    <property type="match status" value="1"/>
</dbReference>
<dbReference type="EC" id="1.7.1.17" evidence="6"/>
<evidence type="ECO:0000256" key="2">
    <source>
        <dbReference type="ARBA" id="ARBA00022643"/>
    </source>
</evidence>
<keyword evidence="9" id="KW-1185">Reference proteome</keyword>
<sequence length="223" mass="24226">MSVGLELYARGIACALLKGVSVQVGGYKEVLVTTLVLDCSARKESSVSRDLTRHLSDLLSGPKIYRDLGEGVFPALSGDDLMSLHGKRPIDRESLAKHADISRQLIHELRTASVLVVGMPIYNFSVPATLKQWIDYVVQPGVTFRYESGNPVGLCDNIATAYLVVSSGGTVVGGPHDYASKYVEWICRFLGVKEVHHIDAGGSKRSRVEIVSEATSQIRQLLA</sequence>
<keyword evidence="4 6" id="KW-0520">NAD</keyword>
<comment type="caution">
    <text evidence="6">Lacks conserved residue(s) required for the propagation of feature annotation.</text>
</comment>
<dbReference type="EC" id="1.6.5.-" evidence="6"/>
<proteinExistence type="inferred from homology"/>
<accession>A0A6N7LRI1</accession>
<dbReference type="PANTHER" id="PTHR43741">
    <property type="entry name" value="FMN-DEPENDENT NADH-AZOREDUCTASE 1"/>
    <property type="match status" value="1"/>
</dbReference>
<comment type="caution">
    <text evidence="8">The sequence shown here is derived from an EMBL/GenBank/DDBJ whole genome shotgun (WGS) entry which is preliminary data.</text>
</comment>
<comment type="function">
    <text evidence="6">Also exhibits azoreductase activity. Catalyzes the reductive cleavage of the azo bond in aromatic azo compounds to the corresponding amines.</text>
</comment>
<comment type="subunit">
    <text evidence="6">Homodimer.</text>
</comment>
<dbReference type="GO" id="GO:0009055">
    <property type="term" value="F:electron transfer activity"/>
    <property type="evidence" value="ECO:0007669"/>
    <property type="project" value="UniProtKB-UniRule"/>
</dbReference>
<evidence type="ECO:0000256" key="1">
    <source>
        <dbReference type="ARBA" id="ARBA00022630"/>
    </source>
</evidence>
<dbReference type="GO" id="GO:0016652">
    <property type="term" value="F:oxidoreductase activity, acting on NAD(P)H as acceptor"/>
    <property type="evidence" value="ECO:0007669"/>
    <property type="project" value="UniProtKB-UniRule"/>
</dbReference>
<dbReference type="GO" id="GO:0010181">
    <property type="term" value="F:FMN binding"/>
    <property type="evidence" value="ECO:0007669"/>
    <property type="project" value="UniProtKB-UniRule"/>
</dbReference>
<reference evidence="8 9" key="1">
    <citation type="submission" date="2019-10" db="EMBL/GenBank/DDBJ databases">
        <title>Alcanivorax sp.PA15-N-34 draft genome sequence.</title>
        <authorList>
            <person name="Liao X."/>
            <person name="Shao Z."/>
        </authorList>
    </citation>
    <scope>NUCLEOTIDE SEQUENCE [LARGE SCALE GENOMIC DNA]</scope>
    <source>
        <strain evidence="8 9">PA15-N-34</strain>
    </source>
</reference>
<comment type="cofactor">
    <cofactor evidence="6">
        <name>FMN</name>
        <dbReference type="ChEBI" id="CHEBI:58210"/>
    </cofactor>
    <text evidence="6">Binds 1 FMN per subunit.</text>
</comment>
<keyword evidence="3 6" id="KW-0560">Oxidoreductase</keyword>
<protein>
    <recommendedName>
        <fullName evidence="6">FMN dependent NADH:quinone oxidoreductase</fullName>
        <ecNumber evidence="6">1.6.5.-</ecNumber>
    </recommendedName>
    <alternativeName>
        <fullName evidence="6">Azo-dye reductase</fullName>
    </alternativeName>
    <alternativeName>
        <fullName evidence="6">FMN-dependent NADH-azo compound oxidoreductase</fullName>
    </alternativeName>
    <alternativeName>
        <fullName evidence="6">FMN-dependent NADH-azoreductase</fullName>
        <ecNumber evidence="6">1.7.1.17</ecNumber>
    </alternativeName>
</protein>